<gene>
    <name evidence="1" type="ORF">GOBAR_AA31114</name>
</gene>
<reference evidence="1 2" key="1">
    <citation type="submission" date="2015-01" db="EMBL/GenBank/DDBJ databases">
        <title>Genome of allotetraploid Gossypium barbadense reveals genomic plasticity and fiber elongation in cotton evolution.</title>
        <authorList>
            <person name="Chen X."/>
            <person name="Liu X."/>
            <person name="Zhao B."/>
            <person name="Zheng H."/>
            <person name="Hu Y."/>
            <person name="Lu G."/>
            <person name="Yang C."/>
            <person name="Chen J."/>
            <person name="Shan C."/>
            <person name="Zhang L."/>
            <person name="Zhou Y."/>
            <person name="Wang L."/>
            <person name="Guo W."/>
            <person name="Bai Y."/>
            <person name="Ruan J."/>
            <person name="Shangguan X."/>
            <person name="Mao Y."/>
            <person name="Jiang J."/>
            <person name="Zhu Y."/>
            <person name="Lei J."/>
            <person name="Kang H."/>
            <person name="Chen S."/>
            <person name="He X."/>
            <person name="Wang R."/>
            <person name="Wang Y."/>
            <person name="Chen J."/>
            <person name="Wang L."/>
            <person name="Yu S."/>
            <person name="Wang B."/>
            <person name="Wei J."/>
            <person name="Song S."/>
            <person name="Lu X."/>
            <person name="Gao Z."/>
            <person name="Gu W."/>
            <person name="Deng X."/>
            <person name="Ma D."/>
            <person name="Wang S."/>
            <person name="Liang W."/>
            <person name="Fang L."/>
            <person name="Cai C."/>
            <person name="Zhu X."/>
            <person name="Zhou B."/>
            <person name="Zhang Y."/>
            <person name="Chen Z."/>
            <person name="Xu S."/>
            <person name="Zhu R."/>
            <person name="Wang S."/>
            <person name="Zhang T."/>
            <person name="Zhao G."/>
        </authorList>
    </citation>
    <scope>NUCLEOTIDE SEQUENCE [LARGE SCALE GENOMIC DNA]</scope>
    <source>
        <strain evidence="2">cv. Xinhai21</strain>
        <tissue evidence="1">Leaf</tissue>
    </source>
</reference>
<name>A0A2P5WEQ7_GOSBA</name>
<proteinExistence type="predicted"/>
<organism evidence="1 2">
    <name type="scientific">Gossypium barbadense</name>
    <name type="common">Sea Island cotton</name>
    <name type="synonym">Hibiscus barbadensis</name>
    <dbReference type="NCBI Taxonomy" id="3634"/>
    <lineage>
        <taxon>Eukaryota</taxon>
        <taxon>Viridiplantae</taxon>
        <taxon>Streptophyta</taxon>
        <taxon>Embryophyta</taxon>
        <taxon>Tracheophyta</taxon>
        <taxon>Spermatophyta</taxon>
        <taxon>Magnoliopsida</taxon>
        <taxon>eudicotyledons</taxon>
        <taxon>Gunneridae</taxon>
        <taxon>Pentapetalae</taxon>
        <taxon>rosids</taxon>
        <taxon>malvids</taxon>
        <taxon>Malvales</taxon>
        <taxon>Malvaceae</taxon>
        <taxon>Malvoideae</taxon>
        <taxon>Gossypium</taxon>
    </lineage>
</organism>
<evidence type="ECO:0008006" key="3">
    <source>
        <dbReference type="Google" id="ProtNLM"/>
    </source>
</evidence>
<dbReference type="Proteomes" id="UP000239757">
    <property type="component" value="Unassembled WGS sequence"/>
</dbReference>
<protein>
    <recommendedName>
        <fullName evidence="3">Transposase MuDR plant domain-containing protein</fullName>
    </recommendedName>
</protein>
<accession>A0A2P5WEQ7</accession>
<evidence type="ECO:0000313" key="1">
    <source>
        <dbReference type="EMBL" id="PPR89570.1"/>
    </source>
</evidence>
<sequence length="198" mass="22411">MKLVDDENVKTMVELYCQNQSLQTDSIKLFAEAYVDKLSTIYGIDIDLNAPPKFENLNSGPRLQIQFVMIETNVDGDYRYDNNSYSDYEVEDYSGPGLEEVTDDIDDKGASDDGNVNAFSVENSSQGIVIHNDLGAHMLIIEPDATHASEFLEYPNILPVHRLVTNPECKELFVGQKFATKEDCIFFIRRYSMNVSID</sequence>
<dbReference type="AlphaFoldDB" id="A0A2P5WEQ7"/>
<dbReference type="EMBL" id="KZ667900">
    <property type="protein sequence ID" value="PPR89570.1"/>
    <property type="molecule type" value="Genomic_DNA"/>
</dbReference>
<evidence type="ECO:0000313" key="2">
    <source>
        <dbReference type="Proteomes" id="UP000239757"/>
    </source>
</evidence>